<dbReference type="InterPro" id="IPR058240">
    <property type="entry name" value="rSAM_sf"/>
</dbReference>
<dbReference type="HAMAP" id="MF_01611">
    <property type="entry name" value="FO_synth_sub1"/>
    <property type="match status" value="1"/>
</dbReference>
<comment type="similarity">
    <text evidence="10">Belongs to the radical SAM superfamily. CofG family.</text>
</comment>
<dbReference type="SFLD" id="SFLDS00029">
    <property type="entry name" value="Radical_SAM"/>
    <property type="match status" value="1"/>
</dbReference>
<comment type="function">
    <text evidence="10">Catalyzes the radical-mediated synthesis of 7,8-didemethyl-8-hydroxy-5-deazariboflavin (FO) from 5-amino-5-(4-hydroxybenzyl)-6-(D-ribitylimino)-5,6-dihydrouracil.</text>
</comment>
<feature type="binding site" evidence="10">
    <location>
        <position position="27"/>
    </location>
    <ligand>
        <name>[4Fe-4S] cluster</name>
        <dbReference type="ChEBI" id="CHEBI:49883"/>
        <note>4Fe-4S-S-AdoMet</note>
    </ligand>
</feature>
<dbReference type="CDD" id="cd01335">
    <property type="entry name" value="Radical_SAM"/>
    <property type="match status" value="1"/>
</dbReference>
<dbReference type="PANTHER" id="PTHR43076:SF15">
    <property type="entry name" value="7,8-DIDEMETHYL-8-HYDROXY-5-DEAZARIBOFLAVIN SYNTHASE"/>
    <property type="match status" value="1"/>
</dbReference>
<dbReference type="STRING" id="1839936.SBU_000030"/>
<evidence type="ECO:0000256" key="5">
    <source>
        <dbReference type="ARBA" id="ARBA00022723"/>
    </source>
</evidence>
<dbReference type="GO" id="GO:0005506">
    <property type="term" value="F:iron ion binding"/>
    <property type="evidence" value="ECO:0007669"/>
    <property type="project" value="UniProtKB-UniRule"/>
</dbReference>
<dbReference type="PROSITE" id="PS51918">
    <property type="entry name" value="RADICAL_SAM"/>
    <property type="match status" value="1"/>
</dbReference>
<dbReference type="SFLD" id="SFLDF00294">
    <property type="entry name" value="7_8-didemethyl-8-hydroxy-5-dea"/>
    <property type="match status" value="1"/>
</dbReference>
<dbReference type="SFLD" id="SFLDG01388">
    <property type="entry name" value="7_8-didemethyl-8-hydroxy-5-dea"/>
    <property type="match status" value="1"/>
</dbReference>
<dbReference type="EC" id="4.3.1.32" evidence="2 10"/>
<gene>
    <name evidence="10 12" type="primary">cofG</name>
    <name evidence="12" type="ORF">ENI32_06080</name>
    <name evidence="13" type="ORF">SBU_000030</name>
</gene>
<evidence type="ECO:0000259" key="11">
    <source>
        <dbReference type="PROSITE" id="PS51918"/>
    </source>
</evidence>
<evidence type="ECO:0000256" key="1">
    <source>
        <dbReference type="ARBA" id="ARBA00004712"/>
    </source>
</evidence>
<comment type="catalytic activity">
    <reaction evidence="9 10">
        <text>5-amino-5-(4-hydroxybenzyl)-6-(D-ribitylimino)-5,6-dihydrouracil + S-adenosyl-L-methionine = 7,8-didemethyl-8-hydroxy-5-deazariboflavin + 5'-deoxyadenosine + L-methionine + NH4(+) + H(+)</text>
        <dbReference type="Rhea" id="RHEA:55204"/>
        <dbReference type="ChEBI" id="CHEBI:15378"/>
        <dbReference type="ChEBI" id="CHEBI:17319"/>
        <dbReference type="ChEBI" id="CHEBI:28938"/>
        <dbReference type="ChEBI" id="CHEBI:57844"/>
        <dbReference type="ChEBI" id="CHEBI:59789"/>
        <dbReference type="ChEBI" id="CHEBI:59904"/>
        <dbReference type="ChEBI" id="CHEBI:85936"/>
        <dbReference type="EC" id="4.3.1.32"/>
    </reaction>
</comment>
<evidence type="ECO:0000256" key="6">
    <source>
        <dbReference type="ARBA" id="ARBA00023004"/>
    </source>
</evidence>
<evidence type="ECO:0000256" key="10">
    <source>
        <dbReference type="HAMAP-Rule" id="MF_01611"/>
    </source>
</evidence>
<evidence type="ECO:0000313" key="12">
    <source>
        <dbReference type="EMBL" id="HEC57431.1"/>
    </source>
</evidence>
<dbReference type="NCBIfam" id="TIGR03550">
    <property type="entry name" value="F420_cofG"/>
    <property type="match status" value="1"/>
</dbReference>
<feature type="domain" description="Radical SAM core" evidence="11">
    <location>
        <begin position="6"/>
        <end position="244"/>
    </location>
</feature>
<dbReference type="SFLD" id="SFLDG01064">
    <property type="entry name" value="F420__menaquinone_cofactor_bio"/>
    <property type="match status" value="1"/>
</dbReference>
<dbReference type="SMART" id="SM00729">
    <property type="entry name" value="Elp3"/>
    <property type="match status" value="1"/>
</dbReference>
<dbReference type="PANTHER" id="PTHR43076">
    <property type="entry name" value="FO SYNTHASE (COFH)"/>
    <property type="match status" value="1"/>
</dbReference>
<accession>A0A1F2P5W3</accession>
<dbReference type="NCBIfam" id="NF004884">
    <property type="entry name" value="PRK06245.1"/>
    <property type="match status" value="1"/>
</dbReference>
<dbReference type="EMBL" id="LYOR01000001">
    <property type="protein sequence ID" value="OFV66737.1"/>
    <property type="molecule type" value="Genomic_DNA"/>
</dbReference>
<dbReference type="PATRIC" id="fig|1839936.3.peg.30"/>
<evidence type="ECO:0000256" key="3">
    <source>
        <dbReference type="ARBA" id="ARBA00022485"/>
    </source>
</evidence>
<sequence>MPPVTVTYSKNVFIPLTNLCRNDCGYCGFRSRPGGIKGYIMRPEEVRDLFRRRGDAKEALFTFGERIEETDVGRILLDEIGYSRMTDYLIDLCEIAIEEGLLPHTNMGVVDYDDLRRLKPLNASMGLMLETTAIVDAHRNSPGKDPALRVNTIEDAGRLRIPFTTGILLGIGERREDRIRSLQEIARIHEEYGHIQEVIIQPFHPKPGTRMENHPPPTFDEIRDAVMLARRILPDDVAIQVPPNLTDFKRLIACGANDLGGISSVTPDYINPEAPWPSIEELQRQIFPYILKERLPVYPKYIEMRWMGEKTRDLVLRYSNELEGDH</sequence>
<comment type="cofactor">
    <cofactor evidence="10">
        <name>[4Fe-4S] cluster</name>
        <dbReference type="ChEBI" id="CHEBI:49883"/>
    </cofactor>
    <text evidence="10">Binds 1 [4Fe-4S] cluster. The cluster is coordinated with 3 cysteines and an exchangeable S-adenosyl-L-methionine.</text>
</comment>
<dbReference type="AlphaFoldDB" id="A0A1F2P5W3"/>
<keyword evidence="4 10" id="KW-0949">S-adenosyl-L-methionine</keyword>
<evidence type="ECO:0000256" key="8">
    <source>
        <dbReference type="ARBA" id="ARBA00023239"/>
    </source>
</evidence>
<organism evidence="13 14">
    <name type="scientific">Candidatus Syntropharchaeum butanivorans</name>
    <dbReference type="NCBI Taxonomy" id="1839936"/>
    <lineage>
        <taxon>Archaea</taxon>
        <taxon>Methanobacteriati</taxon>
        <taxon>Methanobacteriota</taxon>
        <taxon>Stenosarchaea group</taxon>
        <taxon>Methanomicrobia</taxon>
        <taxon>Methanosarcinales</taxon>
        <taxon>ANME-2 cluster</taxon>
        <taxon>Candidatus Syntropharchaeum</taxon>
    </lineage>
</organism>
<dbReference type="Gene3D" id="3.20.20.70">
    <property type="entry name" value="Aldolase class I"/>
    <property type="match status" value="1"/>
</dbReference>
<comment type="caution">
    <text evidence="13">The sequence shown here is derived from an EMBL/GenBank/DDBJ whole genome shotgun (WGS) entry which is preliminary data.</text>
</comment>
<proteinExistence type="inferred from homology"/>
<reference evidence="12" key="2">
    <citation type="journal article" date="2020" name="mSystems">
        <title>Genome- and Community-Level Interaction Insights into Carbon Utilization and Element Cycling Functions of Hydrothermarchaeota in Hydrothermal Sediment.</title>
        <authorList>
            <person name="Zhou Z."/>
            <person name="Liu Y."/>
            <person name="Xu W."/>
            <person name="Pan J."/>
            <person name="Luo Z.H."/>
            <person name="Li M."/>
        </authorList>
    </citation>
    <scope>NUCLEOTIDE SEQUENCE [LARGE SCALE GENOMIC DNA]</scope>
    <source>
        <strain evidence="12">HyVt-386</strain>
    </source>
</reference>
<dbReference type="InterPro" id="IPR034405">
    <property type="entry name" value="F420"/>
</dbReference>
<dbReference type="GO" id="GO:0016765">
    <property type="term" value="F:transferase activity, transferring alkyl or aryl (other than methyl) groups"/>
    <property type="evidence" value="ECO:0007669"/>
    <property type="project" value="InterPro"/>
</dbReference>
<dbReference type="EMBL" id="DRIE01000104">
    <property type="protein sequence ID" value="HEC57431.1"/>
    <property type="molecule type" value="Genomic_DNA"/>
</dbReference>
<dbReference type="Proteomes" id="UP000185779">
    <property type="component" value="Unassembled WGS sequence"/>
</dbReference>
<evidence type="ECO:0000256" key="7">
    <source>
        <dbReference type="ARBA" id="ARBA00023014"/>
    </source>
</evidence>
<evidence type="ECO:0000256" key="2">
    <source>
        <dbReference type="ARBA" id="ARBA00012126"/>
    </source>
</evidence>
<dbReference type="InterPro" id="IPR013785">
    <property type="entry name" value="Aldolase_TIM"/>
</dbReference>
<evidence type="ECO:0000256" key="4">
    <source>
        <dbReference type="ARBA" id="ARBA00022691"/>
    </source>
</evidence>
<feature type="binding site" evidence="10">
    <location>
        <position position="24"/>
    </location>
    <ligand>
        <name>[4Fe-4S] cluster</name>
        <dbReference type="ChEBI" id="CHEBI:49883"/>
        <note>4Fe-4S-S-AdoMet</note>
    </ligand>
</feature>
<protein>
    <recommendedName>
        <fullName evidence="2 10">7,8-didemethyl-8-hydroxy-5-deazariboflavin synthase</fullName>
        <ecNumber evidence="2 10">4.3.1.32</ecNumber>
    </recommendedName>
    <alternativeName>
        <fullName evidence="10">FO synthase subunit 1</fullName>
    </alternativeName>
</protein>
<name>A0A1F2P5W3_9EURY</name>
<dbReference type="GO" id="GO:0044689">
    <property type="term" value="F:7,8-didemethyl-8-hydroxy-5-deazariboflavin synthase activity"/>
    <property type="evidence" value="ECO:0007669"/>
    <property type="project" value="UniProtKB-EC"/>
</dbReference>
<keyword evidence="8 10" id="KW-0456">Lyase</keyword>
<dbReference type="Pfam" id="PF04055">
    <property type="entry name" value="Radical_SAM"/>
    <property type="match status" value="1"/>
</dbReference>
<dbReference type="GO" id="GO:0051539">
    <property type="term" value="F:4 iron, 4 sulfur cluster binding"/>
    <property type="evidence" value="ECO:0007669"/>
    <property type="project" value="UniProtKB-KW"/>
</dbReference>
<evidence type="ECO:0000256" key="9">
    <source>
        <dbReference type="ARBA" id="ARBA00048974"/>
    </source>
</evidence>
<dbReference type="InterPro" id="IPR019939">
    <property type="entry name" value="CofG_family"/>
</dbReference>
<comment type="pathway">
    <text evidence="1 10">Cofactor biosynthesis; coenzyme F0 biosynthesis.</text>
</comment>
<keyword evidence="6 10" id="KW-0408">Iron</keyword>
<dbReference type="SUPFAM" id="SSF102114">
    <property type="entry name" value="Radical SAM enzymes"/>
    <property type="match status" value="1"/>
</dbReference>
<dbReference type="UniPathway" id="UPA00072"/>
<feature type="binding site" evidence="10">
    <location>
        <position position="20"/>
    </location>
    <ligand>
        <name>[4Fe-4S] cluster</name>
        <dbReference type="ChEBI" id="CHEBI:49883"/>
        <note>4Fe-4S-S-AdoMet</note>
    </ligand>
</feature>
<evidence type="ECO:0000313" key="14">
    <source>
        <dbReference type="Proteomes" id="UP000185779"/>
    </source>
</evidence>
<keyword evidence="5 10" id="KW-0479">Metal-binding</keyword>
<keyword evidence="7 10" id="KW-0411">Iron-sulfur</keyword>
<dbReference type="Proteomes" id="UP000885936">
    <property type="component" value="Unassembled WGS sequence"/>
</dbReference>
<keyword evidence="3 10" id="KW-0004">4Fe-4S</keyword>
<comment type="subunit">
    <text evidence="10">The FO synthase complex consists of two subunits, CofG and CofH.</text>
</comment>
<dbReference type="InterPro" id="IPR006638">
    <property type="entry name" value="Elp3/MiaA/NifB-like_rSAM"/>
</dbReference>
<evidence type="ECO:0000313" key="13">
    <source>
        <dbReference type="EMBL" id="OFV66737.1"/>
    </source>
</evidence>
<reference evidence="13 14" key="1">
    <citation type="submission" date="2016-05" db="EMBL/GenBank/DDBJ databases">
        <title>Microbial consortia oxidize butane by reversing methanogenesis.</title>
        <authorList>
            <person name="Laso-Perez R."/>
            <person name="Richter M."/>
            <person name="Wegener G."/>
            <person name="Musat F."/>
        </authorList>
    </citation>
    <scope>NUCLEOTIDE SEQUENCE [LARGE SCALE GENOMIC DNA]</scope>
    <source>
        <strain evidence="13">BOX1</strain>
    </source>
</reference>
<dbReference type="InterPro" id="IPR007197">
    <property type="entry name" value="rSAM"/>
</dbReference>
<keyword evidence="14" id="KW-1185">Reference proteome</keyword>